<feature type="non-terminal residue" evidence="1">
    <location>
        <position position="143"/>
    </location>
</feature>
<evidence type="ECO:0000313" key="1">
    <source>
        <dbReference type="EMBL" id="SVD29024.1"/>
    </source>
</evidence>
<accession>A0A382U3Y2</accession>
<gene>
    <name evidence="1" type="ORF">METZ01_LOCUS381878</name>
</gene>
<proteinExistence type="predicted"/>
<organism evidence="1">
    <name type="scientific">marine metagenome</name>
    <dbReference type="NCBI Taxonomy" id="408172"/>
    <lineage>
        <taxon>unclassified sequences</taxon>
        <taxon>metagenomes</taxon>
        <taxon>ecological metagenomes</taxon>
    </lineage>
</organism>
<protein>
    <recommendedName>
        <fullName evidence="2">DUF4412 domain-containing protein</fullName>
    </recommendedName>
</protein>
<reference evidence="1" key="1">
    <citation type="submission" date="2018-05" db="EMBL/GenBank/DDBJ databases">
        <authorList>
            <person name="Lanie J.A."/>
            <person name="Ng W.-L."/>
            <person name="Kazmierczak K.M."/>
            <person name="Andrzejewski T.M."/>
            <person name="Davidsen T.M."/>
            <person name="Wayne K.J."/>
            <person name="Tettelin H."/>
            <person name="Glass J.I."/>
            <person name="Rusch D."/>
            <person name="Podicherti R."/>
            <person name="Tsui H.-C.T."/>
            <person name="Winkler M.E."/>
        </authorList>
    </citation>
    <scope>NUCLEOTIDE SEQUENCE</scope>
</reference>
<name>A0A382U3Y2_9ZZZZ</name>
<evidence type="ECO:0008006" key="2">
    <source>
        <dbReference type="Google" id="ProtNLM"/>
    </source>
</evidence>
<sequence>MKKCLVAAAVLVGIFISTPAVAMTRIYLSADDNGLTSRLLVVISNHRIRLNDLTRSGREFLFLAKQQQLILIDHSRREFVQLGQAEVEQIGEQITGLTDQLQAQLEGLTAEKRTQVIAMLDSLGLADLAETPMVPGRIVMTGQ</sequence>
<dbReference type="EMBL" id="UINC01141345">
    <property type="protein sequence ID" value="SVD29024.1"/>
    <property type="molecule type" value="Genomic_DNA"/>
</dbReference>
<dbReference type="AlphaFoldDB" id="A0A382U3Y2"/>